<reference evidence="2" key="1">
    <citation type="journal article" date="2019" name="Int. J. Syst. Evol. Microbiol.">
        <title>The Global Catalogue of Microorganisms (GCM) 10K type strain sequencing project: providing services to taxonomists for standard genome sequencing and annotation.</title>
        <authorList>
            <consortium name="The Broad Institute Genomics Platform"/>
            <consortium name="The Broad Institute Genome Sequencing Center for Infectious Disease"/>
            <person name="Wu L."/>
            <person name="Ma J."/>
        </authorList>
    </citation>
    <scope>NUCLEOTIDE SEQUENCE [LARGE SCALE GENOMIC DNA]</scope>
    <source>
        <strain evidence="2">KCTC 33575</strain>
    </source>
</reference>
<organism evidence="1 2">
    <name type="scientific">Corticicoccus populi</name>
    <dbReference type="NCBI Taxonomy" id="1812821"/>
    <lineage>
        <taxon>Bacteria</taxon>
        <taxon>Bacillati</taxon>
        <taxon>Bacillota</taxon>
        <taxon>Bacilli</taxon>
        <taxon>Bacillales</taxon>
        <taxon>Staphylococcaceae</taxon>
        <taxon>Corticicoccus</taxon>
    </lineage>
</organism>
<dbReference type="RefSeq" id="WP_377774650.1">
    <property type="nucleotide sequence ID" value="NZ_JBHUOQ010000004.1"/>
</dbReference>
<dbReference type="EMBL" id="JBHUOQ010000004">
    <property type="protein sequence ID" value="MFD2831043.1"/>
    <property type="molecule type" value="Genomic_DNA"/>
</dbReference>
<comment type="caution">
    <text evidence="1">The sequence shown here is derived from an EMBL/GenBank/DDBJ whole genome shotgun (WGS) entry which is preliminary data.</text>
</comment>
<proteinExistence type="predicted"/>
<protein>
    <submittedName>
        <fullName evidence="1">Uncharacterized protein</fullName>
    </submittedName>
</protein>
<evidence type="ECO:0000313" key="1">
    <source>
        <dbReference type="EMBL" id="MFD2831043.1"/>
    </source>
</evidence>
<sequence length="40" mass="4440">MIRANCDEEKEMPVVTGASLKVISRSVCHTGLNEMRVTYA</sequence>
<dbReference type="Proteomes" id="UP001597519">
    <property type="component" value="Unassembled WGS sequence"/>
</dbReference>
<evidence type="ECO:0000313" key="2">
    <source>
        <dbReference type="Proteomes" id="UP001597519"/>
    </source>
</evidence>
<name>A0ABW5X0U0_9STAP</name>
<keyword evidence="2" id="KW-1185">Reference proteome</keyword>
<gene>
    <name evidence="1" type="ORF">ACFSX4_11265</name>
</gene>
<accession>A0ABW5X0U0</accession>